<organism evidence="3">
    <name type="scientific">Darwinula stevensoni</name>
    <dbReference type="NCBI Taxonomy" id="69355"/>
    <lineage>
        <taxon>Eukaryota</taxon>
        <taxon>Metazoa</taxon>
        <taxon>Ecdysozoa</taxon>
        <taxon>Arthropoda</taxon>
        <taxon>Crustacea</taxon>
        <taxon>Oligostraca</taxon>
        <taxon>Ostracoda</taxon>
        <taxon>Podocopa</taxon>
        <taxon>Podocopida</taxon>
        <taxon>Darwinulocopina</taxon>
        <taxon>Darwinuloidea</taxon>
        <taxon>Darwinulidae</taxon>
        <taxon>Darwinula</taxon>
    </lineage>
</organism>
<evidence type="ECO:0000256" key="1">
    <source>
        <dbReference type="SAM" id="MobiDB-lite"/>
    </source>
</evidence>
<feature type="transmembrane region" description="Helical" evidence="2">
    <location>
        <begin position="40"/>
        <end position="59"/>
    </location>
</feature>
<feature type="region of interest" description="Disordered" evidence="1">
    <location>
        <begin position="420"/>
        <end position="455"/>
    </location>
</feature>
<keyword evidence="2" id="KW-0812">Transmembrane</keyword>
<evidence type="ECO:0000313" key="4">
    <source>
        <dbReference type="Proteomes" id="UP000677054"/>
    </source>
</evidence>
<dbReference type="Proteomes" id="UP000677054">
    <property type="component" value="Unassembled WGS sequence"/>
</dbReference>
<gene>
    <name evidence="3" type="ORF">DSTB1V02_LOCUS2411</name>
</gene>
<dbReference type="PANTHER" id="PTHR31649:SF11">
    <property type="entry name" value="PROTEIN UNZIPPED"/>
    <property type="match status" value="1"/>
</dbReference>
<dbReference type="EMBL" id="LR899786">
    <property type="protein sequence ID" value="CAD7242445.1"/>
    <property type="molecule type" value="Genomic_DNA"/>
</dbReference>
<accession>A0A7R8X1W9</accession>
<dbReference type="AlphaFoldDB" id="A0A7R8X1W9"/>
<dbReference type="OrthoDB" id="6344326at2759"/>
<proteinExistence type="predicted"/>
<reference evidence="3" key="1">
    <citation type="submission" date="2020-11" db="EMBL/GenBank/DDBJ databases">
        <authorList>
            <person name="Tran Van P."/>
        </authorList>
    </citation>
    <scope>NUCLEOTIDE SEQUENCE</scope>
</reference>
<keyword evidence="2" id="KW-1133">Transmembrane helix</keyword>
<evidence type="ECO:0000313" key="3">
    <source>
        <dbReference type="EMBL" id="CAD7242445.1"/>
    </source>
</evidence>
<sequence length="496" mass="55444">MSVTEGQHEHSRSGDSDYVVVPVIVHHEPGKRETYRHRSVSGIVSAMFLVVLYLLIAAVDQCSGQSHSVSIYSAKYQQTITSSTLKWVEVVGSKYPQYMLLGGRIGSDDLFVCRAKDFGRQIPGYLIKPLCTVELAGKVENFSRFDVLTSVGNSSLTRWASWRRGLIHVDGAISTDEFYIMRTSETEDGNRYLGKLETKAEHQKARFVLQGQSISTQTSAEILVEVMPDRYELANIQFSGNKKRYNDLKTSSLTTKTYINNGSKPRGIHDEVAFPVTLEETWGHVDGMYTGTPTQIHLRGRATMEVSWGIPRQLVKEEIRFLEFELPPFSKIVLSVDGTMEIEQRPFTAVLESYFSQLRRVERRNVEGTHKTTNLTNVQIRKESFQLFEKPTDLPVLGQGQGPMQSADPETVQTSIQITMKSPSTTWEPSTEPSTSWSEQKSESSHDSGQSFQSPEIWVATDSVNDAARRSGACIQSGLNALVLASLSAVWLVDAL</sequence>
<dbReference type="PANTHER" id="PTHR31649">
    <property type="entry name" value="AGAP009604-PA"/>
    <property type="match status" value="1"/>
</dbReference>
<keyword evidence="2" id="KW-0472">Membrane</keyword>
<keyword evidence="4" id="KW-1185">Reference proteome</keyword>
<feature type="compositionally biased region" description="Low complexity" evidence="1">
    <location>
        <begin position="422"/>
        <end position="439"/>
    </location>
</feature>
<protein>
    <submittedName>
        <fullName evidence="3">Uncharacterized protein</fullName>
    </submittedName>
</protein>
<name>A0A7R8X1W9_9CRUS</name>
<evidence type="ECO:0000256" key="2">
    <source>
        <dbReference type="SAM" id="Phobius"/>
    </source>
</evidence>
<dbReference type="EMBL" id="CAJPEV010000269">
    <property type="protein sequence ID" value="CAG0883211.1"/>
    <property type="molecule type" value="Genomic_DNA"/>
</dbReference>